<organism evidence="1 2">
    <name type="scientific">Adineta steineri</name>
    <dbReference type="NCBI Taxonomy" id="433720"/>
    <lineage>
        <taxon>Eukaryota</taxon>
        <taxon>Metazoa</taxon>
        <taxon>Spiralia</taxon>
        <taxon>Gnathifera</taxon>
        <taxon>Rotifera</taxon>
        <taxon>Eurotatoria</taxon>
        <taxon>Bdelloidea</taxon>
        <taxon>Adinetida</taxon>
        <taxon>Adinetidae</taxon>
        <taxon>Adineta</taxon>
    </lineage>
</organism>
<evidence type="ECO:0000313" key="2">
    <source>
        <dbReference type="Proteomes" id="UP000663881"/>
    </source>
</evidence>
<dbReference type="Proteomes" id="UP000663881">
    <property type="component" value="Unassembled WGS sequence"/>
</dbReference>
<name>A0A820JKZ6_9BILA</name>
<dbReference type="EMBL" id="CAJOAY010019240">
    <property type="protein sequence ID" value="CAF4328590.1"/>
    <property type="molecule type" value="Genomic_DNA"/>
</dbReference>
<feature type="non-terminal residue" evidence="1">
    <location>
        <position position="1"/>
    </location>
</feature>
<proteinExistence type="predicted"/>
<accession>A0A820JKZ6</accession>
<reference evidence="1" key="1">
    <citation type="submission" date="2021-02" db="EMBL/GenBank/DDBJ databases">
        <authorList>
            <person name="Nowell W R."/>
        </authorList>
    </citation>
    <scope>NUCLEOTIDE SEQUENCE</scope>
</reference>
<dbReference type="AlphaFoldDB" id="A0A820JKZ6"/>
<protein>
    <submittedName>
        <fullName evidence="1">Uncharacterized protein</fullName>
    </submittedName>
</protein>
<evidence type="ECO:0000313" key="1">
    <source>
        <dbReference type="EMBL" id="CAF4328590.1"/>
    </source>
</evidence>
<comment type="caution">
    <text evidence="1">The sequence shown here is derived from an EMBL/GenBank/DDBJ whole genome shotgun (WGS) entry which is preliminary data.</text>
</comment>
<gene>
    <name evidence="1" type="ORF">OKA104_LOCUS47644</name>
</gene>
<sequence length="171" mass="19919">MLNQPPQLHTSNNTNIPLPSSTNLTFNELIDSIERYFIYKTGIYPKEWVMGSIRQNLDAVYNNNQSSPSKQFYNLLAKILAQIDFMCEHPVLILFHEDGLFTFSDIDPMNEVLRNMCIEHKKPVCAIRFGSIHNMLKSKDVGVRVDYIEKPFTNIQHYRFVEDKLSYELGL</sequence>